<dbReference type="Gene3D" id="2.30.30.220">
    <property type="entry name" value="SspB-like"/>
    <property type="match status" value="1"/>
</dbReference>
<organism evidence="2 3">
    <name type="scientific">Zoogloea dura</name>
    <dbReference type="NCBI Taxonomy" id="2728840"/>
    <lineage>
        <taxon>Bacteria</taxon>
        <taxon>Pseudomonadati</taxon>
        <taxon>Pseudomonadota</taxon>
        <taxon>Betaproteobacteria</taxon>
        <taxon>Rhodocyclales</taxon>
        <taxon>Zoogloeaceae</taxon>
        <taxon>Zoogloea</taxon>
    </lineage>
</organism>
<evidence type="ECO:0000313" key="2">
    <source>
        <dbReference type="EMBL" id="NML28061.1"/>
    </source>
</evidence>
<comment type="caution">
    <text evidence="2">The sequence shown here is derived from an EMBL/GenBank/DDBJ whole genome shotgun (WGS) entry which is preliminary data.</text>
</comment>
<dbReference type="PANTHER" id="PTHR37486">
    <property type="entry name" value="STRINGENT STARVATION PROTEIN B"/>
    <property type="match status" value="1"/>
</dbReference>
<feature type="region of interest" description="Disordered" evidence="1">
    <location>
        <begin position="101"/>
        <end position="120"/>
    </location>
</feature>
<evidence type="ECO:0000256" key="1">
    <source>
        <dbReference type="SAM" id="MobiDB-lite"/>
    </source>
</evidence>
<accession>A0A848GF66</accession>
<dbReference type="NCBIfam" id="NF008769">
    <property type="entry name" value="PRK11798.2-5"/>
    <property type="match status" value="1"/>
</dbReference>
<keyword evidence="2" id="KW-0378">Hydrolase</keyword>
<sequence length="148" mass="15929">MSEVSTKPYLIRAIHEWCVDQGLTPYLAVAVDRRTLVPRSFVQDGQIVLNISPDATQSLVMGNEMIAFQARFGGVAQNISVPVENVSAIYARENGHGMAFEPASLADGESSVDEAELAEEPMDALAEDITPPEPPKGGGLRAHLKLVK</sequence>
<dbReference type="EMBL" id="JABBGA010000021">
    <property type="protein sequence ID" value="NML28061.1"/>
    <property type="molecule type" value="Genomic_DNA"/>
</dbReference>
<dbReference type="InterPro" id="IPR007481">
    <property type="entry name" value="SspB"/>
</dbReference>
<feature type="compositionally biased region" description="Acidic residues" evidence="1">
    <location>
        <begin position="110"/>
        <end position="120"/>
    </location>
</feature>
<dbReference type="Pfam" id="PF04386">
    <property type="entry name" value="SspB"/>
    <property type="match status" value="1"/>
</dbReference>
<dbReference type="GO" id="GO:0005840">
    <property type="term" value="C:ribosome"/>
    <property type="evidence" value="ECO:0007669"/>
    <property type="project" value="TreeGrafter"/>
</dbReference>
<dbReference type="AlphaFoldDB" id="A0A848GF66"/>
<feature type="region of interest" description="Disordered" evidence="1">
    <location>
        <begin position="126"/>
        <end position="148"/>
    </location>
</feature>
<dbReference type="GO" id="GO:0045732">
    <property type="term" value="P:positive regulation of protein catabolic process"/>
    <property type="evidence" value="ECO:0007669"/>
    <property type="project" value="TreeGrafter"/>
</dbReference>
<dbReference type="GO" id="GO:0008233">
    <property type="term" value="F:peptidase activity"/>
    <property type="evidence" value="ECO:0007669"/>
    <property type="project" value="UniProtKB-KW"/>
</dbReference>
<proteinExistence type="predicted"/>
<protein>
    <submittedName>
        <fullName evidence="2">ClpXP protease specificity-enhancing factor</fullName>
    </submittedName>
</protein>
<evidence type="ECO:0000313" key="3">
    <source>
        <dbReference type="Proteomes" id="UP000580043"/>
    </source>
</evidence>
<dbReference type="GO" id="GO:0006508">
    <property type="term" value="P:proteolysis"/>
    <property type="evidence" value="ECO:0007669"/>
    <property type="project" value="UniProtKB-KW"/>
</dbReference>
<dbReference type="PIRSF" id="PIRSF005276">
    <property type="entry name" value="SspB"/>
    <property type="match status" value="1"/>
</dbReference>
<dbReference type="Proteomes" id="UP000580043">
    <property type="component" value="Unassembled WGS sequence"/>
</dbReference>
<reference evidence="2 3" key="1">
    <citation type="submission" date="2020-04" db="EMBL/GenBank/DDBJ databases">
        <title>Zoogloea sp. G-4-1-14 isolated from soil.</title>
        <authorList>
            <person name="Dahal R.H."/>
        </authorList>
    </citation>
    <scope>NUCLEOTIDE SEQUENCE [LARGE SCALE GENOMIC DNA]</scope>
    <source>
        <strain evidence="2 3">G-4-1-14</strain>
    </source>
</reference>
<name>A0A848GF66_9RHOO</name>
<dbReference type="SUPFAM" id="SSF101738">
    <property type="entry name" value="SspB-like"/>
    <property type="match status" value="1"/>
</dbReference>
<dbReference type="GO" id="GO:0005829">
    <property type="term" value="C:cytosol"/>
    <property type="evidence" value="ECO:0007669"/>
    <property type="project" value="TreeGrafter"/>
</dbReference>
<gene>
    <name evidence="2" type="ORF">HHL15_20080</name>
</gene>
<keyword evidence="2" id="KW-0645">Protease</keyword>
<dbReference type="InterPro" id="IPR036760">
    <property type="entry name" value="SspB-like_sf"/>
</dbReference>
<dbReference type="RefSeq" id="WP_169147593.1">
    <property type="nucleotide sequence ID" value="NZ_JABBGA010000021.1"/>
</dbReference>
<keyword evidence="3" id="KW-1185">Reference proteome</keyword>
<dbReference type="PANTHER" id="PTHR37486:SF1">
    <property type="entry name" value="STRINGENT STARVATION PROTEIN B"/>
    <property type="match status" value="1"/>
</dbReference>